<accession>A0A4R6IKT7</accession>
<dbReference type="OrthoDB" id="237405at2"/>
<evidence type="ECO:0000313" key="1">
    <source>
        <dbReference type="EMBL" id="TDO22677.1"/>
    </source>
</evidence>
<sequence>MKKTYLVGIAALLGVLLFAGVNPKGNTPYGLKSGTPQIKSITALTFGPAGVLFIGDSQSATVFAVATKDVAKVTTAKPFDLKNIDVKIAEALGTTKENVTITDMAVNPVSKRLYIGVKATNGLPVLLSLSSDNVIKSVSLKDVSFSEVALNNAPAEDAKDQRGRSMRISAISDIGFFDGKLLVSGISNKEFSSSFRSIAFPFTGKQDDESSLEMYHASHGRYETTSPIRTFSTATIAGKKYLVASYTCTPLVLFPMDELKPGAHVKGRTIAEMGNQNTPSDMIWLDEKDQSYLVMANDHRPAAKVSYSEIEKFQGSLTEKAVTTTAGVNFVALPFEKVLQLDKLDGKRAVVIQRKANGDLDLWTSDGNNI</sequence>
<dbReference type="SUPFAM" id="SSF50952">
    <property type="entry name" value="Soluble quinoprotein glucose dehydrogenase"/>
    <property type="match status" value="1"/>
</dbReference>
<dbReference type="Proteomes" id="UP000295499">
    <property type="component" value="Unassembled WGS sequence"/>
</dbReference>
<comment type="caution">
    <text evidence="1">The sequence shown here is derived from an EMBL/GenBank/DDBJ whole genome shotgun (WGS) entry which is preliminary data.</text>
</comment>
<dbReference type="InterPro" id="IPR011041">
    <property type="entry name" value="Quinoprot_gluc/sorb_DH_b-prop"/>
</dbReference>
<keyword evidence="2" id="KW-1185">Reference proteome</keyword>
<protein>
    <submittedName>
        <fullName evidence="1">Uncharacterized protein</fullName>
    </submittedName>
</protein>
<dbReference type="RefSeq" id="WP_133554241.1">
    <property type="nucleotide sequence ID" value="NZ_SNWM01000002.1"/>
</dbReference>
<name>A0A4R6IKT7_9SPHI</name>
<dbReference type="EMBL" id="SNWM01000002">
    <property type="protein sequence ID" value="TDO22677.1"/>
    <property type="molecule type" value="Genomic_DNA"/>
</dbReference>
<reference evidence="1 2" key="1">
    <citation type="submission" date="2019-03" db="EMBL/GenBank/DDBJ databases">
        <title>Genomic Encyclopedia of Archaeal and Bacterial Type Strains, Phase II (KMG-II): from individual species to whole genera.</title>
        <authorList>
            <person name="Goeker M."/>
        </authorList>
    </citation>
    <scope>NUCLEOTIDE SEQUENCE [LARGE SCALE GENOMIC DNA]</scope>
    <source>
        <strain evidence="1 2">DSM 19034</strain>
    </source>
</reference>
<evidence type="ECO:0000313" key="2">
    <source>
        <dbReference type="Proteomes" id="UP000295499"/>
    </source>
</evidence>
<proteinExistence type="predicted"/>
<organism evidence="1 2">
    <name type="scientific">Pedobacter duraquae</name>
    <dbReference type="NCBI Taxonomy" id="425511"/>
    <lineage>
        <taxon>Bacteria</taxon>
        <taxon>Pseudomonadati</taxon>
        <taxon>Bacteroidota</taxon>
        <taxon>Sphingobacteriia</taxon>
        <taxon>Sphingobacteriales</taxon>
        <taxon>Sphingobacteriaceae</taxon>
        <taxon>Pedobacter</taxon>
    </lineage>
</organism>
<dbReference type="AlphaFoldDB" id="A0A4R6IKT7"/>
<gene>
    <name evidence="1" type="ORF">CLV32_1658</name>
</gene>